<dbReference type="PANTHER" id="PTHR44809">
    <property type="match status" value="1"/>
</dbReference>
<reference evidence="3" key="1">
    <citation type="journal article" date="2014" name="Int. J. Syst. Evol. Microbiol.">
        <title>Complete genome sequence of Corynebacterium casei LMG S-19264T (=DSM 44701T), isolated from a smear-ripened cheese.</title>
        <authorList>
            <consortium name="US DOE Joint Genome Institute (JGI-PGF)"/>
            <person name="Walter F."/>
            <person name="Albersmeier A."/>
            <person name="Kalinowski J."/>
            <person name="Ruckert C."/>
        </authorList>
    </citation>
    <scope>NUCLEOTIDE SEQUENCE</scope>
    <source>
        <strain evidence="3">CGMCC 1.10998</strain>
    </source>
</reference>
<dbReference type="InterPro" id="IPR013216">
    <property type="entry name" value="Methyltransf_11"/>
</dbReference>
<dbReference type="InterPro" id="IPR011990">
    <property type="entry name" value="TPR-like_helical_dom_sf"/>
</dbReference>
<dbReference type="SUPFAM" id="SSF48452">
    <property type="entry name" value="TPR-like"/>
    <property type="match status" value="1"/>
</dbReference>
<dbReference type="InterPro" id="IPR019734">
    <property type="entry name" value="TPR_rpt"/>
</dbReference>
<dbReference type="Proteomes" id="UP000637423">
    <property type="component" value="Unassembled WGS sequence"/>
</dbReference>
<comment type="caution">
    <text evidence="3">The sequence shown here is derived from an EMBL/GenBank/DDBJ whole genome shotgun (WGS) entry which is preliminary data.</text>
</comment>
<feature type="repeat" description="TPR" evidence="1">
    <location>
        <begin position="109"/>
        <end position="142"/>
    </location>
</feature>
<dbReference type="AlphaFoldDB" id="A0A916UN32"/>
<sequence length="468" mass="50716">MMPSDMNNDLFEQARTLHHTGRFSDAAGLYRQVLAQDASHFRACNNLGACEEELQHWEQAEQAFRGALALAPDEAPIQHNLGRLLHKLGSHADAEHHYCLALQLQPDFADVYFNLGRLLQDTGRLEESAAILIKAAEMMPDAAAAQATLADVYFELRLLPQALAAYRKVTEITPTDAYAHFHVGKALETMQRMDDAADSYRRSLAIEAASPVTREALARTLAAAGRHDAAVQSLQEWLALEPEQAVATHMLAALGASATPDHASADYVRDTFDRFAENFDSTLEKLDYRAPALVQQAVAQHYGQARAALHILDAGCGTGLCAPLLRPFAKSLTGIDLSAGMLQLADARKVYDELQEAELVAYLSAQQSRFDLIASADTLCYLGKLEAVFAAAAGALTGDGMLCFTLEKSMTDDYQLGVHGRYSHAENYVRACLATAGFGKTSIACSTLRTEGGMPVAGLIAMSWISPN</sequence>
<feature type="repeat" description="TPR" evidence="1">
    <location>
        <begin position="41"/>
        <end position="74"/>
    </location>
</feature>
<evidence type="ECO:0000313" key="4">
    <source>
        <dbReference type="Proteomes" id="UP000637423"/>
    </source>
</evidence>
<feature type="repeat" description="TPR" evidence="1">
    <location>
        <begin position="75"/>
        <end position="108"/>
    </location>
</feature>
<keyword evidence="1" id="KW-0802">TPR repeat</keyword>
<accession>A0A916UN32</accession>
<feature type="repeat" description="TPR" evidence="1">
    <location>
        <begin position="177"/>
        <end position="210"/>
    </location>
</feature>
<evidence type="ECO:0000313" key="3">
    <source>
        <dbReference type="EMBL" id="GGC78494.1"/>
    </source>
</evidence>
<dbReference type="Gene3D" id="3.40.50.150">
    <property type="entry name" value="Vaccinia Virus protein VP39"/>
    <property type="match status" value="1"/>
</dbReference>
<dbReference type="Pfam" id="PF13432">
    <property type="entry name" value="TPR_16"/>
    <property type="match status" value="2"/>
</dbReference>
<proteinExistence type="predicted"/>
<dbReference type="SUPFAM" id="SSF53335">
    <property type="entry name" value="S-adenosyl-L-methionine-dependent methyltransferases"/>
    <property type="match status" value="1"/>
</dbReference>
<organism evidence="3 4">
    <name type="scientific">Undibacterium terreum</name>
    <dbReference type="NCBI Taxonomy" id="1224302"/>
    <lineage>
        <taxon>Bacteria</taxon>
        <taxon>Pseudomonadati</taxon>
        <taxon>Pseudomonadota</taxon>
        <taxon>Betaproteobacteria</taxon>
        <taxon>Burkholderiales</taxon>
        <taxon>Oxalobacteraceae</taxon>
        <taxon>Undibacterium</taxon>
    </lineage>
</organism>
<keyword evidence="4" id="KW-1185">Reference proteome</keyword>
<dbReference type="SMART" id="SM00028">
    <property type="entry name" value="TPR"/>
    <property type="match status" value="7"/>
</dbReference>
<dbReference type="PROSITE" id="PS50005">
    <property type="entry name" value="TPR"/>
    <property type="match status" value="5"/>
</dbReference>
<protein>
    <recommendedName>
        <fullName evidence="2">Methyltransferase type 11 domain-containing protein</fullName>
    </recommendedName>
</protein>
<dbReference type="CDD" id="cd02440">
    <property type="entry name" value="AdoMet_MTases"/>
    <property type="match status" value="1"/>
</dbReference>
<dbReference type="InterPro" id="IPR029063">
    <property type="entry name" value="SAM-dependent_MTases_sf"/>
</dbReference>
<dbReference type="PANTHER" id="PTHR44809:SF1">
    <property type="entry name" value="PROTEIN O-MANNOSYL-TRANSFERASE TMTC1"/>
    <property type="match status" value="1"/>
</dbReference>
<dbReference type="Pfam" id="PF13181">
    <property type="entry name" value="TPR_8"/>
    <property type="match status" value="1"/>
</dbReference>
<dbReference type="GO" id="GO:0008757">
    <property type="term" value="F:S-adenosylmethionine-dependent methyltransferase activity"/>
    <property type="evidence" value="ECO:0007669"/>
    <property type="project" value="InterPro"/>
</dbReference>
<evidence type="ECO:0000256" key="1">
    <source>
        <dbReference type="PROSITE-ProRule" id="PRU00339"/>
    </source>
</evidence>
<reference evidence="3" key="2">
    <citation type="submission" date="2020-09" db="EMBL/GenBank/DDBJ databases">
        <authorList>
            <person name="Sun Q."/>
            <person name="Zhou Y."/>
        </authorList>
    </citation>
    <scope>NUCLEOTIDE SEQUENCE</scope>
    <source>
        <strain evidence="3">CGMCC 1.10998</strain>
    </source>
</reference>
<evidence type="ECO:0000259" key="2">
    <source>
        <dbReference type="Pfam" id="PF08241"/>
    </source>
</evidence>
<dbReference type="Pfam" id="PF08241">
    <property type="entry name" value="Methyltransf_11"/>
    <property type="match status" value="1"/>
</dbReference>
<dbReference type="InterPro" id="IPR052943">
    <property type="entry name" value="TMTC_O-mannosyl-trnsfr"/>
</dbReference>
<gene>
    <name evidence="3" type="ORF">GCM10011396_27100</name>
</gene>
<feature type="repeat" description="TPR" evidence="1">
    <location>
        <begin position="143"/>
        <end position="176"/>
    </location>
</feature>
<dbReference type="EMBL" id="BMED01000002">
    <property type="protein sequence ID" value="GGC78494.1"/>
    <property type="molecule type" value="Genomic_DNA"/>
</dbReference>
<dbReference type="Gene3D" id="1.25.40.10">
    <property type="entry name" value="Tetratricopeptide repeat domain"/>
    <property type="match status" value="3"/>
</dbReference>
<feature type="domain" description="Methyltransferase type 11" evidence="2">
    <location>
        <begin position="312"/>
        <end position="404"/>
    </location>
</feature>
<name>A0A916UN32_9BURK</name>